<accession>A0A3B1AWE5</accession>
<evidence type="ECO:0008006" key="2">
    <source>
        <dbReference type="Google" id="ProtNLM"/>
    </source>
</evidence>
<reference evidence="1" key="1">
    <citation type="submission" date="2018-06" db="EMBL/GenBank/DDBJ databases">
        <authorList>
            <person name="Zhirakovskaya E."/>
        </authorList>
    </citation>
    <scope>NUCLEOTIDE SEQUENCE</scope>
</reference>
<dbReference type="AlphaFoldDB" id="A0A3B1AWE5"/>
<organism evidence="1">
    <name type="scientific">hydrothermal vent metagenome</name>
    <dbReference type="NCBI Taxonomy" id="652676"/>
    <lineage>
        <taxon>unclassified sequences</taxon>
        <taxon>metagenomes</taxon>
        <taxon>ecological metagenomes</taxon>
    </lineage>
</organism>
<name>A0A3B1AWE5_9ZZZZ</name>
<dbReference type="EMBL" id="UOFW01000233">
    <property type="protein sequence ID" value="VAX08072.1"/>
    <property type="molecule type" value="Genomic_DNA"/>
</dbReference>
<evidence type="ECO:0000313" key="1">
    <source>
        <dbReference type="EMBL" id="VAX08072.1"/>
    </source>
</evidence>
<protein>
    <recommendedName>
        <fullName evidence="2">Transposase</fullName>
    </recommendedName>
</protein>
<sequence length="507" mass="57407">MNDLNAWGLDQSTAQQRQQQAERLVDSALASVRQSLINAVAFFFENPISPVALMTFEIALLGLVQELGRQILERALNACEPDRPDKLPKDLWFECGGYRRRNQKTARRNVASRFGDIVLHRYGYRSWQAGDRSIFPLEMLLGLNHSATPALVDWIGRHIATAGANQSAVIQLLCSDCNVTMGVKRLRQCVQQLAESMEEFRQSHQVDVLLEALRQASSSSGSRKPVLAVGRDGITLREYKKSAFKVATAGTASVYDRCGKRLITVYLAHPPEPGQATMDQMLTGLLTELLARFNGPLPRLAYVTDSGSNETGYFKKVLRRMVHPRTKKRLEWTRVADYYHASERIWAMAEVLFGKGTQAANSWARRMKKSLKKESGASRVLHSAATYFIRRQRKSRKLSKKKEAEFWKSYRYIQKRTKLMRYDEYASLHIPLGSGVTEAACKTVFTQRLKNSGMRWSHAGAKTILTLRTILLSRSWTATYSATLTSTYPTKLRPYDKNKNNKTKTAA</sequence>
<proteinExistence type="predicted"/>
<gene>
    <name evidence="1" type="ORF">MNBD_ALPHA03-1040</name>
</gene>